<evidence type="ECO:0000256" key="1">
    <source>
        <dbReference type="SAM" id="SignalP"/>
    </source>
</evidence>
<proteinExistence type="predicted"/>
<dbReference type="PROSITE" id="PS51257">
    <property type="entry name" value="PROKAR_LIPOPROTEIN"/>
    <property type="match status" value="1"/>
</dbReference>
<dbReference type="InterPro" id="IPR030678">
    <property type="entry name" value="Peptide/Ni-bd"/>
</dbReference>
<evidence type="ECO:0000259" key="2">
    <source>
        <dbReference type="Pfam" id="PF00496"/>
    </source>
</evidence>
<feature type="domain" description="Solute-binding protein family 5" evidence="2">
    <location>
        <begin position="74"/>
        <end position="436"/>
    </location>
</feature>
<dbReference type="Proteomes" id="UP000028864">
    <property type="component" value="Unassembled WGS sequence"/>
</dbReference>
<dbReference type="InterPro" id="IPR000914">
    <property type="entry name" value="SBP_5_dom"/>
</dbReference>
<dbReference type="GO" id="GO:0043190">
    <property type="term" value="C:ATP-binding cassette (ABC) transporter complex"/>
    <property type="evidence" value="ECO:0007669"/>
    <property type="project" value="InterPro"/>
</dbReference>
<reference evidence="3" key="1">
    <citation type="submission" date="2014-05" db="EMBL/GenBank/DDBJ databases">
        <authorList>
            <person name="Urmite Genomes"/>
        </authorList>
    </citation>
    <scope>NUCLEOTIDE SEQUENCE</scope>
    <source>
        <strain evidence="3">DSM 44074</strain>
    </source>
</reference>
<dbReference type="GO" id="GO:0042597">
    <property type="term" value="C:periplasmic space"/>
    <property type="evidence" value="ECO:0007669"/>
    <property type="project" value="UniProtKB-ARBA"/>
</dbReference>
<organism evidence="3 4">
    <name type="scientific">Mycolicibacterium neoaurum</name>
    <name type="common">Mycobacterium neoaurum</name>
    <dbReference type="NCBI Taxonomy" id="1795"/>
    <lineage>
        <taxon>Bacteria</taxon>
        <taxon>Bacillati</taxon>
        <taxon>Actinomycetota</taxon>
        <taxon>Actinomycetes</taxon>
        <taxon>Mycobacteriales</taxon>
        <taxon>Mycobacteriaceae</taxon>
        <taxon>Mycolicibacterium</taxon>
    </lineage>
</organism>
<feature type="signal peptide" evidence="1">
    <location>
        <begin position="1"/>
        <end position="24"/>
    </location>
</feature>
<reference evidence="3" key="2">
    <citation type="submission" date="2015-09" db="EMBL/GenBank/DDBJ databases">
        <title>Draft genome sequence of Mycobacterium neoaurum DSM 44074.</title>
        <authorList>
            <person name="Croce O."/>
            <person name="Robert C."/>
            <person name="Raoult D."/>
            <person name="Drancourt M."/>
        </authorList>
    </citation>
    <scope>NUCLEOTIDE SEQUENCE</scope>
    <source>
        <strain evidence="3">DSM 44074</strain>
    </source>
</reference>
<sequence>MTGLRGAAAMATVAAATLALTACSSETTTSDTLRYGLSSAPSCADPAQASTNQTVNVARQVVDSLVDQNPGTGEITGWLAQQYAISDDGRSFTFTLRPDVTFSDGTPLTSTVVKQNFDALTTQASSTRTLQASGFLLGYDRTDTPDPHTAVVHFKQPNVQFLQAAATTQLGILAAATVSKTFDERCRGETVIGSGPYTYQAWDQNRSITLAARQDYRWAPEIGFSPEVRYRTVEFSVVPESGVRSGSISGGQLDAIADPQPQDRAALESVGARFVSRPNPGLPYILQANLSHGVLADPVVRQAVSSSLNRQVLVDTALGAGFRPATSVLASTTPGYRADPELGFDPDVARSGLDRAGWAVGSDGIRIRAGQRLSFDVIYSPEFYANKPILELAQQQLRDSGIDMTITALSNDDFLTRRADGRFDAVYYNVTRADPDILRSRIGVQGTNFSRRAVDPATDPLLEAQAGIADRRERLALVDRIQSRLLSVDYAIPIVELSQVAAVAPGHPGVGFDASGVLRLQFDEETAR</sequence>
<dbReference type="PANTHER" id="PTHR30290">
    <property type="entry name" value="PERIPLASMIC BINDING COMPONENT OF ABC TRANSPORTER"/>
    <property type="match status" value="1"/>
</dbReference>
<keyword evidence="1" id="KW-0732">Signal</keyword>
<dbReference type="GO" id="GO:1904680">
    <property type="term" value="F:peptide transmembrane transporter activity"/>
    <property type="evidence" value="ECO:0007669"/>
    <property type="project" value="TreeGrafter"/>
</dbReference>
<dbReference type="Gene3D" id="3.40.190.10">
    <property type="entry name" value="Periplasmic binding protein-like II"/>
    <property type="match status" value="1"/>
</dbReference>
<dbReference type="RefSeq" id="WP_030135404.1">
    <property type="nucleotide sequence ID" value="NZ_LK021338.1"/>
</dbReference>
<dbReference type="SUPFAM" id="SSF53850">
    <property type="entry name" value="Periplasmic binding protein-like II"/>
    <property type="match status" value="1"/>
</dbReference>
<dbReference type="InterPro" id="IPR039424">
    <property type="entry name" value="SBP_5"/>
</dbReference>
<evidence type="ECO:0000313" key="4">
    <source>
        <dbReference type="Proteomes" id="UP000028864"/>
    </source>
</evidence>
<dbReference type="EMBL" id="LK021338">
    <property type="protein sequence ID" value="CDQ44432.1"/>
    <property type="molecule type" value="Genomic_DNA"/>
</dbReference>
<name>A0AAV2WKK0_MYCNE</name>
<dbReference type="Gene3D" id="3.10.105.10">
    <property type="entry name" value="Dipeptide-binding Protein, Domain 3"/>
    <property type="match status" value="1"/>
</dbReference>
<dbReference type="AlphaFoldDB" id="A0AAV2WKK0"/>
<protein>
    <submittedName>
        <fullName evidence="3">Extracellular solute-binding protein</fullName>
    </submittedName>
</protein>
<dbReference type="PIRSF" id="PIRSF002741">
    <property type="entry name" value="MppA"/>
    <property type="match status" value="1"/>
</dbReference>
<gene>
    <name evidence="3" type="ORF">BN1047_02310</name>
</gene>
<dbReference type="Pfam" id="PF00496">
    <property type="entry name" value="SBP_bac_5"/>
    <property type="match status" value="1"/>
</dbReference>
<feature type="chain" id="PRO_5043785893" evidence="1">
    <location>
        <begin position="25"/>
        <end position="528"/>
    </location>
</feature>
<evidence type="ECO:0000313" key="3">
    <source>
        <dbReference type="EMBL" id="CDQ44432.1"/>
    </source>
</evidence>
<accession>A0AAV2WKK0</accession>
<dbReference type="GO" id="GO:0015833">
    <property type="term" value="P:peptide transport"/>
    <property type="evidence" value="ECO:0007669"/>
    <property type="project" value="TreeGrafter"/>
</dbReference>